<evidence type="ECO:0000313" key="2">
    <source>
        <dbReference type="EMBL" id="KAH7061082.1"/>
    </source>
</evidence>
<dbReference type="Proteomes" id="UP000774617">
    <property type="component" value="Unassembled WGS sequence"/>
</dbReference>
<comment type="caution">
    <text evidence="2">The sequence shown here is derived from an EMBL/GenBank/DDBJ whole genome shotgun (WGS) entry which is preliminary data.</text>
</comment>
<accession>A0ABQ8GMU7</accession>
<evidence type="ECO:0000313" key="3">
    <source>
        <dbReference type="Proteomes" id="UP000774617"/>
    </source>
</evidence>
<protein>
    <submittedName>
        <fullName evidence="2">Uncharacterized protein</fullName>
    </submittedName>
</protein>
<reference evidence="2 3" key="1">
    <citation type="journal article" date="2021" name="Nat. Commun.">
        <title>Genetic determinants of endophytism in the Arabidopsis root mycobiome.</title>
        <authorList>
            <person name="Mesny F."/>
            <person name="Miyauchi S."/>
            <person name="Thiergart T."/>
            <person name="Pickel B."/>
            <person name="Atanasova L."/>
            <person name="Karlsson M."/>
            <person name="Huettel B."/>
            <person name="Barry K.W."/>
            <person name="Haridas S."/>
            <person name="Chen C."/>
            <person name="Bauer D."/>
            <person name="Andreopoulos W."/>
            <person name="Pangilinan J."/>
            <person name="LaButti K."/>
            <person name="Riley R."/>
            <person name="Lipzen A."/>
            <person name="Clum A."/>
            <person name="Drula E."/>
            <person name="Henrissat B."/>
            <person name="Kohler A."/>
            <person name="Grigoriev I.V."/>
            <person name="Martin F.M."/>
            <person name="Hacquard S."/>
        </authorList>
    </citation>
    <scope>NUCLEOTIDE SEQUENCE [LARGE SCALE GENOMIC DNA]</scope>
    <source>
        <strain evidence="2 3">MPI-SDFR-AT-0080</strain>
    </source>
</reference>
<name>A0ABQ8GMU7_9PEZI</name>
<evidence type="ECO:0000256" key="1">
    <source>
        <dbReference type="SAM" id="MobiDB-lite"/>
    </source>
</evidence>
<dbReference type="EMBL" id="JAGTJR010000004">
    <property type="protein sequence ID" value="KAH7061082.1"/>
    <property type="molecule type" value="Genomic_DNA"/>
</dbReference>
<sequence>MSVRPSKRAGLVPSRCASVWHPGLFQGRYCPPPTACRHPGLVRSPCISSSSSSRQGASAGLQHHSRPPGSASPLPRHSHLRPSRAPPRAMGACAPRRRSAPPQQPADSSQSRRTETKTSTVDGWTQIACLSPRLRRQSGSSTAHVDGGAPHVYSRPRNCLSRRVTDAACHDESEADGAPVTRPLTRLACVASGCQVVG</sequence>
<gene>
    <name evidence="2" type="ORF">B0J12DRAFT_280633</name>
</gene>
<keyword evidence="3" id="KW-1185">Reference proteome</keyword>
<proteinExistence type="predicted"/>
<feature type="region of interest" description="Disordered" evidence="1">
    <location>
        <begin position="45"/>
        <end position="122"/>
    </location>
</feature>
<organism evidence="2 3">
    <name type="scientific">Macrophomina phaseolina</name>
    <dbReference type="NCBI Taxonomy" id="35725"/>
    <lineage>
        <taxon>Eukaryota</taxon>
        <taxon>Fungi</taxon>
        <taxon>Dikarya</taxon>
        <taxon>Ascomycota</taxon>
        <taxon>Pezizomycotina</taxon>
        <taxon>Dothideomycetes</taxon>
        <taxon>Dothideomycetes incertae sedis</taxon>
        <taxon>Botryosphaeriales</taxon>
        <taxon>Botryosphaeriaceae</taxon>
        <taxon>Macrophomina</taxon>
    </lineage>
</organism>